<evidence type="ECO:0000256" key="1">
    <source>
        <dbReference type="ARBA" id="ARBA00004651"/>
    </source>
</evidence>
<comment type="similarity">
    <text evidence="2 8">Belongs to the CorA metal ion transporter (MIT) (TC 1.A.35) family.</text>
</comment>
<keyword evidence="8" id="KW-0460">Magnesium</keyword>
<comment type="function">
    <text evidence="8">Mediates influx of magnesium ions.</text>
</comment>
<keyword evidence="5 8" id="KW-0812">Transmembrane</keyword>
<comment type="subcellular location">
    <subcellularLocation>
        <location evidence="1">Cell membrane</location>
        <topology evidence="1">Multi-pass membrane protein</topology>
    </subcellularLocation>
    <subcellularLocation>
        <location evidence="8">Membrane</location>
        <topology evidence="8">Multi-pass membrane protein</topology>
    </subcellularLocation>
</comment>
<keyword evidence="7 8" id="KW-0472">Membrane</keyword>
<organism evidence="9 10">
    <name type="scientific">Niastella populi</name>
    <dbReference type="NCBI Taxonomy" id="550983"/>
    <lineage>
        <taxon>Bacteria</taxon>
        <taxon>Pseudomonadati</taxon>
        <taxon>Bacteroidota</taxon>
        <taxon>Chitinophagia</taxon>
        <taxon>Chitinophagales</taxon>
        <taxon>Chitinophagaceae</taxon>
        <taxon>Niastella</taxon>
    </lineage>
</organism>
<dbReference type="STRING" id="550983.A4R26_19055"/>
<dbReference type="Proteomes" id="UP000192276">
    <property type="component" value="Unassembled WGS sequence"/>
</dbReference>
<dbReference type="PANTHER" id="PTHR46494:SF1">
    <property type="entry name" value="CORA FAMILY METAL ION TRANSPORTER (EUROFUNG)"/>
    <property type="match status" value="1"/>
</dbReference>
<evidence type="ECO:0000256" key="3">
    <source>
        <dbReference type="ARBA" id="ARBA00022448"/>
    </source>
</evidence>
<dbReference type="Gene3D" id="1.20.58.340">
    <property type="entry name" value="Magnesium transport protein CorA, transmembrane region"/>
    <property type="match status" value="2"/>
</dbReference>
<evidence type="ECO:0000256" key="2">
    <source>
        <dbReference type="ARBA" id="ARBA00009765"/>
    </source>
</evidence>
<dbReference type="Pfam" id="PF01544">
    <property type="entry name" value="CorA"/>
    <property type="match status" value="1"/>
</dbReference>
<dbReference type="GO" id="GO:0050897">
    <property type="term" value="F:cobalt ion binding"/>
    <property type="evidence" value="ECO:0007669"/>
    <property type="project" value="TreeGrafter"/>
</dbReference>
<dbReference type="InterPro" id="IPR002523">
    <property type="entry name" value="MgTranspt_CorA/ZnTranspt_ZntB"/>
</dbReference>
<dbReference type="NCBIfam" id="TIGR00383">
    <property type="entry name" value="corA"/>
    <property type="match status" value="1"/>
</dbReference>
<dbReference type="GO" id="GO:0000287">
    <property type="term" value="F:magnesium ion binding"/>
    <property type="evidence" value="ECO:0007669"/>
    <property type="project" value="TreeGrafter"/>
</dbReference>
<dbReference type="PANTHER" id="PTHR46494">
    <property type="entry name" value="CORA FAMILY METAL ION TRANSPORTER (EUROFUNG)"/>
    <property type="match status" value="1"/>
</dbReference>
<proteinExistence type="inferred from homology"/>
<dbReference type="RefSeq" id="WP_081164162.1">
    <property type="nucleotide sequence ID" value="NZ_LWBP01000134.1"/>
</dbReference>
<evidence type="ECO:0000256" key="5">
    <source>
        <dbReference type="ARBA" id="ARBA00022692"/>
    </source>
</evidence>
<evidence type="ECO:0000256" key="4">
    <source>
        <dbReference type="ARBA" id="ARBA00022475"/>
    </source>
</evidence>
<dbReference type="GO" id="GO:0005886">
    <property type="term" value="C:plasma membrane"/>
    <property type="evidence" value="ECO:0007669"/>
    <property type="project" value="UniProtKB-SubCell"/>
</dbReference>
<feature type="transmembrane region" description="Helical" evidence="8">
    <location>
        <begin position="339"/>
        <end position="359"/>
    </location>
</feature>
<dbReference type="GO" id="GO:0015095">
    <property type="term" value="F:magnesium ion transmembrane transporter activity"/>
    <property type="evidence" value="ECO:0007669"/>
    <property type="project" value="UniProtKB-UniRule"/>
</dbReference>
<evidence type="ECO:0000313" key="10">
    <source>
        <dbReference type="Proteomes" id="UP000192276"/>
    </source>
</evidence>
<keyword evidence="8" id="KW-0406">Ion transport</keyword>
<keyword evidence="4 8" id="KW-1003">Cell membrane</keyword>
<dbReference type="FunFam" id="1.20.58.340:FF:000012">
    <property type="entry name" value="Magnesium transport protein CorA"/>
    <property type="match status" value="1"/>
</dbReference>
<dbReference type="SUPFAM" id="SSF144083">
    <property type="entry name" value="Magnesium transport protein CorA, transmembrane region"/>
    <property type="match status" value="1"/>
</dbReference>
<dbReference type="Gene3D" id="3.30.460.20">
    <property type="entry name" value="CorA soluble domain-like"/>
    <property type="match status" value="1"/>
</dbReference>
<reference evidence="10" key="1">
    <citation type="submission" date="2016-04" db="EMBL/GenBank/DDBJ databases">
        <authorList>
            <person name="Chen L."/>
            <person name="Zhuang W."/>
            <person name="Wang G."/>
        </authorList>
    </citation>
    <scope>NUCLEOTIDE SEQUENCE [LARGE SCALE GENOMIC DNA]</scope>
    <source>
        <strain evidence="10">208</strain>
    </source>
</reference>
<keyword evidence="3 8" id="KW-0813">Transport</keyword>
<dbReference type="SUPFAM" id="SSF143865">
    <property type="entry name" value="CorA soluble domain-like"/>
    <property type="match status" value="1"/>
</dbReference>
<dbReference type="OrthoDB" id="9803416at2"/>
<sequence>MSPQKYLRYLMLPSLFGTARTKEILQVNPTIVPQREEAKDVKISVYEYNASKIQEYNVESVAECLHCKDTEYISWINIDGLRKVDVETICYGYDIHPLVIEDILSINQRPKMDEVDNILFCLLNMLYYNPDKNSVESEQISIILGKNFVLSFQEDASRDVFNPIRTRLKINNAKIRQRGADYLCYSLLDMIVDNYFTVMEKVGEQIEVVEEEVIRNSNTRSLARINKLRKELIVLKRNFAPVRDLLNGIIRSESELLEDRHTKYYKDVYDHIVQAFDLSENYRDIIMSMQDLYINNVNLRMNEVMKVMAIVTCLLAPATVIGGIFGMNFDKIPYLHNDWGFFIAVGLMLIIPIWMLFFFRKRGWF</sequence>
<evidence type="ECO:0000256" key="7">
    <source>
        <dbReference type="ARBA" id="ARBA00023136"/>
    </source>
</evidence>
<evidence type="ECO:0000256" key="6">
    <source>
        <dbReference type="ARBA" id="ARBA00022989"/>
    </source>
</evidence>
<comment type="caution">
    <text evidence="9">The sequence shown here is derived from an EMBL/GenBank/DDBJ whole genome shotgun (WGS) entry which is preliminary data.</text>
</comment>
<dbReference type="AlphaFoldDB" id="A0A1V9FTF6"/>
<feature type="transmembrane region" description="Helical" evidence="8">
    <location>
        <begin position="307"/>
        <end position="327"/>
    </location>
</feature>
<dbReference type="CDD" id="cd12828">
    <property type="entry name" value="TmCorA-like_1"/>
    <property type="match status" value="1"/>
</dbReference>
<protein>
    <recommendedName>
        <fullName evidence="8">Magnesium transport protein CorA</fullName>
    </recommendedName>
</protein>
<evidence type="ECO:0000313" key="9">
    <source>
        <dbReference type="EMBL" id="OQP61659.1"/>
    </source>
</evidence>
<dbReference type="EMBL" id="LWBP01000134">
    <property type="protein sequence ID" value="OQP61659.1"/>
    <property type="molecule type" value="Genomic_DNA"/>
</dbReference>
<gene>
    <name evidence="8" type="primary">corA</name>
    <name evidence="9" type="ORF">A4R26_19055</name>
</gene>
<keyword evidence="10" id="KW-1185">Reference proteome</keyword>
<dbReference type="GO" id="GO:0015087">
    <property type="term" value="F:cobalt ion transmembrane transporter activity"/>
    <property type="evidence" value="ECO:0007669"/>
    <property type="project" value="UniProtKB-UniRule"/>
</dbReference>
<name>A0A1V9FTF6_9BACT</name>
<dbReference type="InterPro" id="IPR004488">
    <property type="entry name" value="Mg/Co-transport_prot_CorA"/>
</dbReference>
<evidence type="ECO:0000256" key="8">
    <source>
        <dbReference type="RuleBase" id="RU362010"/>
    </source>
</evidence>
<dbReference type="InterPro" id="IPR045861">
    <property type="entry name" value="CorA_cytoplasmic_dom"/>
</dbReference>
<dbReference type="InterPro" id="IPR045863">
    <property type="entry name" value="CorA_TM1_TM2"/>
</dbReference>
<accession>A0A1V9FTF6</accession>
<keyword evidence="6 8" id="KW-1133">Transmembrane helix</keyword>